<gene>
    <name evidence="2" type="ORF">ASU35_06040</name>
</gene>
<dbReference type="PANTHER" id="PTHR34700">
    <property type="entry name" value="POTASSIUM BINDING PROTEIN KBP"/>
    <property type="match status" value="1"/>
</dbReference>
<dbReference type="PANTHER" id="PTHR34700:SF4">
    <property type="entry name" value="PHAGE-LIKE ELEMENT PBSX PROTEIN XKDP"/>
    <property type="match status" value="1"/>
</dbReference>
<dbReference type="AlphaFoldDB" id="A0A0V8QIB8"/>
<evidence type="ECO:0000313" key="3">
    <source>
        <dbReference type="Proteomes" id="UP000054874"/>
    </source>
</evidence>
<accession>A0A0V8QIB8</accession>
<evidence type="ECO:0000259" key="1">
    <source>
        <dbReference type="PROSITE" id="PS51782"/>
    </source>
</evidence>
<dbReference type="EMBL" id="LNAM01000024">
    <property type="protein sequence ID" value="KSV60309.1"/>
    <property type="molecule type" value="Genomic_DNA"/>
</dbReference>
<dbReference type="OrthoDB" id="9800780at2"/>
<dbReference type="CDD" id="cd00118">
    <property type="entry name" value="LysM"/>
    <property type="match status" value="1"/>
</dbReference>
<reference evidence="2 3" key="1">
    <citation type="submission" date="2015-11" db="EMBL/GenBank/DDBJ databases">
        <title>Butyribacter intestini gen. nov., sp. nov., a butyric acid-producing bacterium of the family Lachnospiraceae isolated from the human faeces.</title>
        <authorList>
            <person name="Zou Y."/>
            <person name="Xue W."/>
            <person name="Luo G."/>
            <person name="Lv M."/>
        </authorList>
    </citation>
    <scope>NUCLEOTIDE SEQUENCE [LARGE SCALE GENOMIC DNA]</scope>
    <source>
        <strain evidence="2 3">ACET-33324</strain>
    </source>
</reference>
<dbReference type="Pfam" id="PF01476">
    <property type="entry name" value="LysM"/>
    <property type="match status" value="1"/>
</dbReference>
<dbReference type="RefSeq" id="WP_058351510.1">
    <property type="nucleotide sequence ID" value="NZ_CABMMD010000024.1"/>
</dbReference>
<comment type="caution">
    <text evidence="2">The sequence shown here is derived from an EMBL/GenBank/DDBJ whole genome shotgun (WGS) entry which is preliminary data.</text>
</comment>
<dbReference type="PROSITE" id="PS51782">
    <property type="entry name" value="LYSM"/>
    <property type="match status" value="1"/>
</dbReference>
<protein>
    <recommendedName>
        <fullName evidence="1">LysM domain-containing protein</fullName>
    </recommendedName>
</protein>
<dbReference type="InterPro" id="IPR052196">
    <property type="entry name" value="Bact_Kbp"/>
</dbReference>
<sequence length="255" mass="28459">MITNTIQAGIKAAIKPLLVSLSQQQGYHFYFGTEMLPVTPEKLSTKIKNKNKTITLMNEGEVNLLKTAGLTEYKFDILLPNVSYPFAEYLFEFQPAGYYLEFLEKLKTEKEPFQFIVSRVHPGRGSLFKTNTTVTLEEYEIKESAEDGFDCIVSVELKQYRPFETRVVRLTSNKKKAGTTGKKRVAKKAASGTSYTVKSGDCLWKISKSCYGDGGNGSKIYAANKSAIEKAAKKHGKSSSQNGRYIYPGTVLKIP</sequence>
<keyword evidence="3" id="KW-1185">Reference proteome</keyword>
<feature type="domain" description="LysM" evidence="1">
    <location>
        <begin position="193"/>
        <end position="254"/>
    </location>
</feature>
<dbReference type="InterPro" id="IPR018392">
    <property type="entry name" value="LysM"/>
</dbReference>
<organism evidence="2 3">
    <name type="scientific">Acetivibrio ethanolgignens</name>
    <dbReference type="NCBI Taxonomy" id="290052"/>
    <lineage>
        <taxon>Bacteria</taxon>
        <taxon>Bacillati</taxon>
        <taxon>Bacillota</taxon>
        <taxon>Clostridia</taxon>
        <taxon>Eubacteriales</taxon>
        <taxon>Oscillospiraceae</taxon>
        <taxon>Acetivibrio</taxon>
    </lineage>
</organism>
<dbReference type="Gene3D" id="3.10.350.10">
    <property type="entry name" value="LysM domain"/>
    <property type="match status" value="1"/>
</dbReference>
<dbReference type="STRING" id="290052.ASU35_06040"/>
<dbReference type="SMART" id="SM00257">
    <property type="entry name" value="LysM"/>
    <property type="match status" value="1"/>
</dbReference>
<dbReference type="Proteomes" id="UP000054874">
    <property type="component" value="Unassembled WGS sequence"/>
</dbReference>
<dbReference type="InterPro" id="IPR036779">
    <property type="entry name" value="LysM_dom_sf"/>
</dbReference>
<evidence type="ECO:0000313" key="2">
    <source>
        <dbReference type="EMBL" id="KSV60309.1"/>
    </source>
</evidence>
<name>A0A0V8QIB8_9FIRM</name>
<proteinExistence type="predicted"/>